<evidence type="ECO:0000313" key="2">
    <source>
        <dbReference type="EMBL" id="OIP74851.1"/>
    </source>
</evidence>
<evidence type="ECO:0000313" key="5">
    <source>
        <dbReference type="Proteomes" id="UP000231493"/>
    </source>
</evidence>
<reference evidence="2 4" key="1">
    <citation type="journal article" date="2016" name="Environ. Microbiol.">
        <title>Genomic resolution of a cold subsurface aquifer community provides metabolic insights for novel microbes adapted to high CO concentrations.</title>
        <authorList>
            <person name="Probst A.J."/>
            <person name="Castelle C.J."/>
            <person name="Singh A."/>
            <person name="Brown C.T."/>
            <person name="Anantharaman K."/>
            <person name="Sharon I."/>
            <person name="Hug L.A."/>
            <person name="Burstein D."/>
            <person name="Emerson J.B."/>
            <person name="Thomas B.C."/>
            <person name="Banfield J.F."/>
        </authorList>
    </citation>
    <scope>NUCLEOTIDE SEQUENCE [LARGE SCALE GENOMIC DNA]</scope>
    <source>
        <strain evidence="2">CG2_30_33_13</strain>
    </source>
</reference>
<evidence type="ECO:0000313" key="4">
    <source>
        <dbReference type="Proteomes" id="UP000182763"/>
    </source>
</evidence>
<dbReference type="InterPro" id="IPR012337">
    <property type="entry name" value="RNaseH-like_sf"/>
</dbReference>
<dbReference type="PANTHER" id="PTHR35004">
    <property type="entry name" value="TRANSPOSASE RV3428C-RELATED"/>
    <property type="match status" value="1"/>
</dbReference>
<evidence type="ECO:0000313" key="3">
    <source>
        <dbReference type="EMBL" id="PIX34550.1"/>
    </source>
</evidence>
<dbReference type="Proteomes" id="UP000182763">
    <property type="component" value="Unassembled WGS sequence"/>
</dbReference>
<sequence>MTSRDAAEVLSLSERQIKRLKAGVKKEGEVFVIHKNRGRKPKHTIPGKIRDQIVFLALSKYKGANYAHLAELLEEDEGITISQSSVSRVLKAKGIKSSRKHKPPKPHRSRERKPQEGLLLQMDASPYEWIPGIKCSLQRQTILKYGLPVSVYVDRHIIFKTPSNAKLTIYDEFEGKALAYTQFSRAMQELSVGIVYAYSPQAKGRIERLWGTLQDRLVLELRLFAIKSLKEANAFLPGFIQRFNARFAVVPREPQSAYRLLEEHINIDYILCRKEARKASQGSTFSFGGQTYQLSKNNQVVPIPNKTAITVLTSPRFGMRAEYKGGVYEVRKAVRPAKVIPKEDRAKRSIKPIKVKDDHPWKNSGVRPNFTYEESDRELVAAIYDPQGWE</sequence>
<name>A0A1J5GRD1_9BACT</name>
<accession>A0A1J5GRD1</accession>
<accession>A0A2M7K8X8</accession>
<gene>
    <name evidence="2" type="ORF">AUK42_00595</name>
    <name evidence="3" type="ORF">COZ58_03600</name>
</gene>
<protein>
    <submittedName>
        <fullName evidence="3">Integrase</fullName>
    </submittedName>
</protein>
<feature type="compositionally biased region" description="Basic residues" evidence="1">
    <location>
        <begin position="90"/>
        <end position="111"/>
    </location>
</feature>
<dbReference type="EMBL" id="MNYY01000013">
    <property type="protein sequence ID" value="OIP74851.1"/>
    <property type="molecule type" value="Genomic_DNA"/>
</dbReference>
<dbReference type="SUPFAM" id="SSF46689">
    <property type="entry name" value="Homeodomain-like"/>
    <property type="match status" value="1"/>
</dbReference>
<dbReference type="STRING" id="1805029.AUK42_00595"/>
<dbReference type="InterPro" id="IPR009057">
    <property type="entry name" value="Homeodomain-like_sf"/>
</dbReference>
<dbReference type="AlphaFoldDB" id="A0A1J5GRD1"/>
<evidence type="ECO:0000256" key="1">
    <source>
        <dbReference type="SAM" id="MobiDB-lite"/>
    </source>
</evidence>
<dbReference type="EMBL" id="PFIP01000062">
    <property type="protein sequence ID" value="PIX34550.1"/>
    <property type="molecule type" value="Genomic_DNA"/>
</dbReference>
<reference evidence="3" key="3">
    <citation type="submission" date="2017-09" db="EMBL/GenBank/DDBJ databases">
        <title>Depth-based differentiation of microbial function through sediment-hosted aquifers and enrichment of novel symbionts in the deep terrestrial subsurface.</title>
        <authorList>
            <person name="Probst A.J."/>
            <person name="Ladd B."/>
            <person name="Jarett J.K."/>
            <person name="Geller-Mcgrath D.E."/>
            <person name="Sieber C.M.K."/>
            <person name="Emerson J.B."/>
            <person name="Anantharaman K."/>
            <person name="Thomas B.C."/>
            <person name="Malmstrom R."/>
            <person name="Stieglmeier M."/>
            <person name="Klingl A."/>
            <person name="Woyke T."/>
            <person name="Ryan C.M."/>
            <person name="Banfield J.F."/>
        </authorList>
    </citation>
    <scope>NUCLEOTIDE SEQUENCE</scope>
    <source>
        <strain evidence="3">CG_4_8_14_3_um_filter_34_18</strain>
    </source>
</reference>
<dbReference type="SUPFAM" id="SSF53098">
    <property type="entry name" value="Ribonuclease H-like"/>
    <property type="match status" value="1"/>
</dbReference>
<dbReference type="PANTHER" id="PTHR35004:SF7">
    <property type="entry name" value="INTEGRASE PROTEIN"/>
    <property type="match status" value="1"/>
</dbReference>
<proteinExistence type="predicted"/>
<feature type="region of interest" description="Disordered" evidence="1">
    <location>
        <begin position="90"/>
        <end position="116"/>
    </location>
</feature>
<organism evidence="2 4">
    <name type="scientific">Candidatus Infernicultor aquiphilus</name>
    <dbReference type="NCBI Taxonomy" id="1805029"/>
    <lineage>
        <taxon>Bacteria</taxon>
        <taxon>Pseudomonadati</taxon>
        <taxon>Atribacterota</taxon>
        <taxon>Candidatus Phoenicimicrobiia</taxon>
        <taxon>Candidatus Pheonicimicrobiales</taxon>
        <taxon>Candidatus Phoenicimicrobiaceae</taxon>
        <taxon>Candidatus Infernicultor</taxon>
    </lineage>
</organism>
<reference evidence="5" key="2">
    <citation type="submission" date="2017-09" db="EMBL/GenBank/DDBJ databases">
        <title>Depth-based differentiation of microbial function through sediment-hosted aquifers and enrichment of novel symbionts in the deep terrestrial subsurface.</title>
        <authorList>
            <person name="Probst A.J."/>
            <person name="Ladd B."/>
            <person name="Jarett J.K."/>
            <person name="Geller-Mcgrath D.E."/>
            <person name="Sieber C.M."/>
            <person name="Emerson J.B."/>
            <person name="Anantharaman K."/>
            <person name="Thomas B.C."/>
            <person name="Malmstrom R."/>
            <person name="Stieglmeier M."/>
            <person name="Klingl A."/>
            <person name="Woyke T."/>
            <person name="Ryan C.M."/>
            <person name="Banfield J.F."/>
        </authorList>
    </citation>
    <scope>NUCLEOTIDE SEQUENCE [LARGE SCALE GENOMIC DNA]</scope>
</reference>
<dbReference type="Proteomes" id="UP000231493">
    <property type="component" value="Unassembled WGS sequence"/>
</dbReference>
<comment type="caution">
    <text evidence="2">The sequence shown here is derived from an EMBL/GenBank/DDBJ whole genome shotgun (WGS) entry which is preliminary data.</text>
</comment>